<reference evidence="1" key="1">
    <citation type="journal article" date="2013" name="Genetics">
        <title>The draft genome and transcriptome of Panagrellus redivivus are shaped by the harsh demands of a free-living lifestyle.</title>
        <authorList>
            <person name="Srinivasan J."/>
            <person name="Dillman A.R."/>
            <person name="Macchietto M.G."/>
            <person name="Heikkinen L."/>
            <person name="Lakso M."/>
            <person name="Fracchia K.M."/>
            <person name="Antoshechkin I."/>
            <person name="Mortazavi A."/>
            <person name="Wong G."/>
            <person name="Sternberg P.W."/>
        </authorList>
    </citation>
    <scope>NUCLEOTIDE SEQUENCE [LARGE SCALE GENOMIC DNA]</scope>
    <source>
        <strain evidence="1">MT8872</strain>
    </source>
</reference>
<reference evidence="2" key="2">
    <citation type="submission" date="2020-10" db="UniProtKB">
        <authorList>
            <consortium name="WormBaseParasite"/>
        </authorList>
    </citation>
    <scope>IDENTIFICATION</scope>
</reference>
<proteinExistence type="predicted"/>
<dbReference type="WBParaSite" id="Pan_g12575.t1">
    <property type="protein sequence ID" value="Pan_g12575.t1"/>
    <property type="gene ID" value="Pan_g12575"/>
</dbReference>
<protein>
    <submittedName>
        <fullName evidence="2">C-type lectin domain-containing protein</fullName>
    </submittedName>
</protein>
<organism evidence="1 2">
    <name type="scientific">Panagrellus redivivus</name>
    <name type="common">Microworm</name>
    <dbReference type="NCBI Taxonomy" id="6233"/>
    <lineage>
        <taxon>Eukaryota</taxon>
        <taxon>Metazoa</taxon>
        <taxon>Ecdysozoa</taxon>
        <taxon>Nematoda</taxon>
        <taxon>Chromadorea</taxon>
        <taxon>Rhabditida</taxon>
        <taxon>Tylenchina</taxon>
        <taxon>Panagrolaimomorpha</taxon>
        <taxon>Panagrolaimoidea</taxon>
        <taxon>Panagrolaimidae</taxon>
        <taxon>Panagrellus</taxon>
    </lineage>
</organism>
<dbReference type="Proteomes" id="UP000492821">
    <property type="component" value="Unassembled WGS sequence"/>
</dbReference>
<dbReference type="InterPro" id="IPR016187">
    <property type="entry name" value="CTDL_fold"/>
</dbReference>
<sequence>MANASVIIGIQRCPKKFTYDLVQGSFIPTDQINIGLFRNSTNGIWYWQNIDGIQAYDEFNFFPAFAQTPATTDVDGYLSVTGTTWQLLSESSPQKRGYVCQMRACGADNLCDLSVAP</sequence>
<dbReference type="AlphaFoldDB" id="A0A7E4UTA7"/>
<keyword evidence="1" id="KW-1185">Reference proteome</keyword>
<dbReference type="CDD" id="cd00037">
    <property type="entry name" value="CLECT"/>
    <property type="match status" value="1"/>
</dbReference>
<dbReference type="SUPFAM" id="SSF56436">
    <property type="entry name" value="C-type lectin-like"/>
    <property type="match status" value="1"/>
</dbReference>
<name>A0A7E4UTA7_PANRE</name>
<evidence type="ECO:0000313" key="2">
    <source>
        <dbReference type="WBParaSite" id="Pan_g12575.t1"/>
    </source>
</evidence>
<evidence type="ECO:0000313" key="1">
    <source>
        <dbReference type="Proteomes" id="UP000492821"/>
    </source>
</evidence>
<accession>A0A7E4UTA7</accession>